<dbReference type="STRING" id="1046627.BZARG_2839"/>
<sequence length="444" mass="52270">MIVYKYRGANFERDLKSLEKNFYWSPKFDDLNDPCETLINTDPFKSQSRTFAKIFGKEKSEQFLEVEKAAHNLFEVKKKGIGIYSLSKTYKDELLWAHYADSHKGFCIEYDLELLANSYKAFETFSFPVIYNKKPPEYGIRDINNTKGHQVVQKLAGYKSKRWNYEQEHRIVTGFYGEHPYDPNCLKSIYFGLNMDESEKDLMMDRLKGRNIQFFQIIQKHNSYEFDAIKVNDLTKERHTYIKEIPSEKTGQNPIKYKFISKVYIREIKAMVEIELESKINEKQLNWIAHLLRNDMFRIPKRLFISFRLKGFTDVSGYWATANFEEKKLKTSINGLTIEQEKFLINGLNNDKRATIGIWIDETPYTSSSMVLLNLDGELILETNFFDGSKSSKKLKSTELKDNIRYDDYEPNNHGEFFEVNENGVLNYCSEDGIFLTLEPFDKK</sequence>
<evidence type="ECO:0000313" key="1">
    <source>
        <dbReference type="EMBL" id="EGV43559.1"/>
    </source>
</evidence>
<comment type="caution">
    <text evidence="1">The sequence shown here is derived from an EMBL/GenBank/DDBJ whole genome shotgun (WGS) entry which is preliminary data.</text>
</comment>
<accession>G2EDA7</accession>
<proteinExistence type="predicted"/>
<dbReference type="PATRIC" id="fig|1046627.3.peg.1508"/>
<gene>
    <name evidence="1" type="ORF">BZARG_2839</name>
</gene>
<protein>
    <submittedName>
        <fullName evidence="1">DUF2971 domain-containing protein</fullName>
    </submittedName>
</protein>
<name>G2EDA7_9FLAO</name>
<dbReference type="InterPro" id="IPR021352">
    <property type="entry name" value="DUF2971"/>
</dbReference>
<dbReference type="RefSeq" id="WP_008636968.1">
    <property type="nucleotide sequence ID" value="NZ_AFXZ01000024.1"/>
</dbReference>
<keyword evidence="2" id="KW-1185">Reference proteome</keyword>
<dbReference type="OrthoDB" id="190848at2"/>
<dbReference type="Pfam" id="PF11185">
    <property type="entry name" value="DUF2971"/>
    <property type="match status" value="1"/>
</dbReference>
<dbReference type="eggNOG" id="COG0457">
    <property type="taxonomic scope" value="Bacteria"/>
</dbReference>
<organism evidence="1 2">
    <name type="scientific">Bizionia argentinensis JUB59</name>
    <dbReference type="NCBI Taxonomy" id="1046627"/>
    <lineage>
        <taxon>Bacteria</taxon>
        <taxon>Pseudomonadati</taxon>
        <taxon>Bacteroidota</taxon>
        <taxon>Flavobacteriia</taxon>
        <taxon>Flavobacteriales</taxon>
        <taxon>Flavobacteriaceae</taxon>
        <taxon>Bizionia</taxon>
    </lineage>
</organism>
<reference evidence="1 2" key="1">
    <citation type="journal article" date="2008" name="Int. J. Syst. Evol. Microbiol.">
        <title>Bizionia argentinensis sp. nov., isolated from surface marine water in Antarctica.</title>
        <authorList>
            <person name="Bercovich A."/>
            <person name="Vazquez S.C."/>
            <person name="Yankilevich P."/>
            <person name="Coria S.H."/>
            <person name="Foti M."/>
            <person name="Hernandez E."/>
            <person name="Vidal A."/>
            <person name="Ruberto L."/>
            <person name="Melo C."/>
            <person name="Marenssi S."/>
            <person name="Criscuolo M."/>
            <person name="Memoli M."/>
            <person name="Arguelles M."/>
            <person name="Mac Cormack W.P."/>
        </authorList>
    </citation>
    <scope>NUCLEOTIDE SEQUENCE [LARGE SCALE GENOMIC DNA]</scope>
    <source>
        <strain evidence="1 2">JUB59</strain>
    </source>
</reference>
<dbReference type="Proteomes" id="UP000003730">
    <property type="component" value="Unassembled WGS sequence"/>
</dbReference>
<dbReference type="EMBL" id="AFXZ01000024">
    <property type="protein sequence ID" value="EGV43559.1"/>
    <property type="molecule type" value="Genomic_DNA"/>
</dbReference>
<dbReference type="AlphaFoldDB" id="G2EDA7"/>
<evidence type="ECO:0000313" key="2">
    <source>
        <dbReference type="Proteomes" id="UP000003730"/>
    </source>
</evidence>